<feature type="non-terminal residue" evidence="1">
    <location>
        <position position="1"/>
    </location>
</feature>
<proteinExistence type="predicted"/>
<feature type="non-terminal residue" evidence="1">
    <location>
        <position position="198"/>
    </location>
</feature>
<reference evidence="1" key="1">
    <citation type="submission" date="2021-06" db="EMBL/GenBank/DDBJ databases">
        <authorList>
            <person name="Kallberg Y."/>
            <person name="Tangrot J."/>
            <person name="Rosling A."/>
        </authorList>
    </citation>
    <scope>NUCLEOTIDE SEQUENCE</scope>
    <source>
        <strain evidence="1">MA461A</strain>
    </source>
</reference>
<organism evidence="1 2">
    <name type="scientific">Racocetra persica</name>
    <dbReference type="NCBI Taxonomy" id="160502"/>
    <lineage>
        <taxon>Eukaryota</taxon>
        <taxon>Fungi</taxon>
        <taxon>Fungi incertae sedis</taxon>
        <taxon>Mucoromycota</taxon>
        <taxon>Glomeromycotina</taxon>
        <taxon>Glomeromycetes</taxon>
        <taxon>Diversisporales</taxon>
        <taxon>Gigasporaceae</taxon>
        <taxon>Racocetra</taxon>
    </lineage>
</organism>
<gene>
    <name evidence="1" type="ORF">RPERSI_LOCUS19557</name>
</gene>
<comment type="caution">
    <text evidence="1">The sequence shown here is derived from an EMBL/GenBank/DDBJ whole genome shotgun (WGS) entry which is preliminary data.</text>
</comment>
<evidence type="ECO:0000313" key="2">
    <source>
        <dbReference type="Proteomes" id="UP000789920"/>
    </source>
</evidence>
<dbReference type="Proteomes" id="UP000789920">
    <property type="component" value="Unassembled WGS sequence"/>
</dbReference>
<keyword evidence="2" id="KW-1185">Reference proteome</keyword>
<sequence length="198" mass="22062">VSDLLDAWADDRKKTDSEFGEIEQIRSLEVQMLERTKNTITFVWDLPKIETQGYQVDEICNAAGNTITVFASNIVLARMTENITAKLGLSSGGVNLLNVAVDVSLHDDKGQNLRQAERTVVSDTKKSSGETTHTESKTITRSPVSLGKNNKPQIGIPSPQPLLFGSDHTKSEYTFLQFESRWLLSGYYPLSLRIQFNP</sequence>
<name>A0ACA9RHM2_9GLOM</name>
<accession>A0ACA9RHM2</accession>
<protein>
    <submittedName>
        <fullName evidence="1">699_t:CDS:1</fullName>
    </submittedName>
</protein>
<dbReference type="EMBL" id="CAJVQC010053779">
    <property type="protein sequence ID" value="CAG8793347.1"/>
    <property type="molecule type" value="Genomic_DNA"/>
</dbReference>
<evidence type="ECO:0000313" key="1">
    <source>
        <dbReference type="EMBL" id="CAG8793347.1"/>
    </source>
</evidence>